<dbReference type="GO" id="GO:0015631">
    <property type="term" value="F:tubulin binding"/>
    <property type="evidence" value="ECO:0007669"/>
    <property type="project" value="TreeGrafter"/>
</dbReference>
<evidence type="ECO:0000256" key="7">
    <source>
        <dbReference type="SAM" id="MobiDB-lite"/>
    </source>
</evidence>
<evidence type="ECO:0000256" key="5">
    <source>
        <dbReference type="ARBA" id="ARBA00041448"/>
    </source>
</evidence>
<dbReference type="AlphaFoldDB" id="A0A0B1SGH6"/>
<evidence type="ECO:0000256" key="6">
    <source>
        <dbReference type="ARBA" id="ARBA00049274"/>
    </source>
</evidence>
<reference evidence="8 9" key="1">
    <citation type="submission" date="2014-03" db="EMBL/GenBank/DDBJ databases">
        <title>Draft genome of the hookworm Oesophagostomum dentatum.</title>
        <authorList>
            <person name="Mitreva M."/>
        </authorList>
    </citation>
    <scope>NUCLEOTIDE SEQUENCE [LARGE SCALE GENOMIC DNA]</scope>
    <source>
        <strain evidence="8 9">OD-Hann</strain>
    </source>
</reference>
<dbReference type="GO" id="GO:0019098">
    <property type="term" value="P:reproductive behavior"/>
    <property type="evidence" value="ECO:0007669"/>
    <property type="project" value="UniProtKB-ARBA"/>
</dbReference>
<keyword evidence="4" id="KW-0067">ATP-binding</keyword>
<dbReference type="SUPFAM" id="SSF56059">
    <property type="entry name" value="Glutathione synthetase ATP-binding domain-like"/>
    <property type="match status" value="1"/>
</dbReference>
<dbReference type="GO" id="GO:0005524">
    <property type="term" value="F:ATP binding"/>
    <property type="evidence" value="ECO:0007669"/>
    <property type="project" value="UniProtKB-KW"/>
</dbReference>
<keyword evidence="9" id="KW-1185">Reference proteome</keyword>
<evidence type="ECO:0000256" key="4">
    <source>
        <dbReference type="ARBA" id="ARBA00022840"/>
    </source>
</evidence>
<proteinExistence type="inferred from homology"/>
<dbReference type="GO" id="GO:0070740">
    <property type="term" value="F:tubulin-glutamic acid ligase activity"/>
    <property type="evidence" value="ECO:0007669"/>
    <property type="project" value="TreeGrafter"/>
</dbReference>
<dbReference type="PROSITE" id="PS51221">
    <property type="entry name" value="TTL"/>
    <property type="match status" value="1"/>
</dbReference>
<dbReference type="Proteomes" id="UP000053660">
    <property type="component" value="Unassembled WGS sequence"/>
</dbReference>
<comment type="catalytic activity">
    <reaction evidence="6">
        <text>L-glutamyl-[protein] + L-glutamate + ATP = gamma-L-glutamyl-L-glutamyl-[protein] + ADP + phosphate + H(+)</text>
        <dbReference type="Rhea" id="RHEA:60144"/>
        <dbReference type="Rhea" id="RHEA-COMP:10208"/>
        <dbReference type="Rhea" id="RHEA-COMP:15517"/>
        <dbReference type="ChEBI" id="CHEBI:15378"/>
        <dbReference type="ChEBI" id="CHEBI:29973"/>
        <dbReference type="ChEBI" id="CHEBI:29985"/>
        <dbReference type="ChEBI" id="CHEBI:30616"/>
        <dbReference type="ChEBI" id="CHEBI:43474"/>
        <dbReference type="ChEBI" id="CHEBI:143622"/>
        <dbReference type="ChEBI" id="CHEBI:456216"/>
    </reaction>
    <physiologicalReaction direction="left-to-right" evidence="6">
        <dbReference type="Rhea" id="RHEA:60145"/>
    </physiologicalReaction>
</comment>
<organism evidence="8 9">
    <name type="scientific">Oesophagostomum dentatum</name>
    <name type="common">Nodular worm</name>
    <dbReference type="NCBI Taxonomy" id="61180"/>
    <lineage>
        <taxon>Eukaryota</taxon>
        <taxon>Metazoa</taxon>
        <taxon>Ecdysozoa</taxon>
        <taxon>Nematoda</taxon>
        <taxon>Chromadorea</taxon>
        <taxon>Rhabditida</taxon>
        <taxon>Rhabditina</taxon>
        <taxon>Rhabditomorpha</taxon>
        <taxon>Strongyloidea</taxon>
        <taxon>Strongylidae</taxon>
        <taxon>Oesophagostomum</taxon>
    </lineage>
</organism>
<sequence>MIRIEDIVVKSLLSVQNRITSACRTTTPHVGTNFELFGFDILVDEQLKPWLLEVNLSPSLSCDAPLDSLVKSRLICDLFNLACVPLVNRKLAGIQPIRPNKDDDSESDNAEIETEKNKRSSPTKRGFNIKRRRVVRTAFATSPYAPDPCMRTICRRARTEMSRRGGFVRIFPREHSLQMYKCIMERIGSENRDERLYMKEFGVYDDDEDSTTEDENNLASVFHDAMMDSATYPSLESLPAQLKDILRGWHAEASAYTQRITKEGEKYAGDFSIFSFQILVFDRHAASSG</sequence>
<protein>
    <recommendedName>
        <fullName evidence="5">Tubulin--tyrosine ligase-like protein 5</fullName>
    </recommendedName>
</protein>
<evidence type="ECO:0000313" key="8">
    <source>
        <dbReference type="EMBL" id="KHJ82996.1"/>
    </source>
</evidence>
<evidence type="ECO:0000256" key="2">
    <source>
        <dbReference type="ARBA" id="ARBA00022598"/>
    </source>
</evidence>
<accession>A0A0B1SGH6</accession>
<feature type="compositionally biased region" description="Acidic residues" evidence="7">
    <location>
        <begin position="103"/>
        <end position="112"/>
    </location>
</feature>
<dbReference type="GO" id="GO:0000226">
    <property type="term" value="P:microtubule cytoskeleton organization"/>
    <property type="evidence" value="ECO:0007669"/>
    <property type="project" value="TreeGrafter"/>
</dbReference>
<dbReference type="OrthoDB" id="2016263at2759"/>
<evidence type="ECO:0000313" key="9">
    <source>
        <dbReference type="Proteomes" id="UP000053660"/>
    </source>
</evidence>
<dbReference type="PANTHER" id="PTHR12241:SF145">
    <property type="entry name" value="TUBULIN POLYGLUTAMYLASE TTLL5"/>
    <property type="match status" value="1"/>
</dbReference>
<evidence type="ECO:0000256" key="1">
    <source>
        <dbReference type="ARBA" id="ARBA00006820"/>
    </source>
</evidence>
<dbReference type="Pfam" id="PF03133">
    <property type="entry name" value="TTL"/>
    <property type="match status" value="1"/>
</dbReference>
<gene>
    <name evidence="8" type="ORF">OESDEN_17309</name>
</gene>
<dbReference type="EMBL" id="KN575848">
    <property type="protein sequence ID" value="KHJ82996.1"/>
    <property type="molecule type" value="Genomic_DNA"/>
</dbReference>
<keyword evidence="2" id="KW-0436">Ligase</keyword>
<name>A0A0B1SGH6_OESDE</name>
<dbReference type="Gene3D" id="3.30.470.20">
    <property type="entry name" value="ATP-grasp fold, B domain"/>
    <property type="match status" value="1"/>
</dbReference>
<dbReference type="InterPro" id="IPR004344">
    <property type="entry name" value="TTL/TTLL_fam"/>
</dbReference>
<dbReference type="PANTHER" id="PTHR12241">
    <property type="entry name" value="TUBULIN POLYGLUTAMYLASE"/>
    <property type="match status" value="1"/>
</dbReference>
<dbReference type="GO" id="GO:0036064">
    <property type="term" value="C:ciliary basal body"/>
    <property type="evidence" value="ECO:0007669"/>
    <property type="project" value="TreeGrafter"/>
</dbReference>
<evidence type="ECO:0000256" key="3">
    <source>
        <dbReference type="ARBA" id="ARBA00022741"/>
    </source>
</evidence>
<keyword evidence="3" id="KW-0547">Nucleotide-binding</keyword>
<feature type="region of interest" description="Disordered" evidence="7">
    <location>
        <begin position="97"/>
        <end position="126"/>
    </location>
</feature>
<comment type="similarity">
    <text evidence="1">Belongs to the tubulin--tyrosine ligase family.</text>
</comment>